<dbReference type="FunFam" id="1.20.58.530:FF:000004">
    <property type="entry name" value="Unconventional myosin ID"/>
    <property type="match status" value="1"/>
</dbReference>
<feature type="region of interest" description="Actin-binding" evidence="7">
    <location>
        <begin position="712"/>
        <end position="734"/>
    </location>
</feature>
<dbReference type="GO" id="GO:0000146">
    <property type="term" value="F:microfilament motor activity"/>
    <property type="evidence" value="ECO:0007669"/>
    <property type="project" value="TreeGrafter"/>
</dbReference>
<sequence>MNPSGLPADYQLPTPIPANLPSAIPPVRLAAPPGPPPVRITTPLAPQRFPINPNAPPVLHHHPRPSFVHQRPRAPVPFPQKQYRPRLTPKEKSLYERAELARSIPPKQEKKVIDREVEHEERSSRRPAKVVDYSAPAPEPPRVIDRDSESSFSYDSYRQELEKPKTNFIDYDTRRRRSRSRSSSRSPSYDRRSRRSRRRSRSRSQRGNLLRRHCSKNYNGSRRNMYEMPAHLFGLVEAAYRQMRTFCKDQCILITGESGAGKTEASKIMMNYISTVTPMQAGIDRIKDQLIQSNPILEAFGNAKTMRNDNSSRFGKYMDIAFGFDGQPVGGQINNYLLEKCRVVFQCAEERNFHIFYFLIHGISDVELARLELTRSAVAYNILARGGVEHVPGINDSARWTELIASMEAIGFTEEEIDAIKRIIAAILHLGNLQFTSKGDDECQVKNAEVLGRVATLLRIHEEGLLSEALTRRAIKAKGETVHVTLSVSEAEAVLMSFCKALYGRIFDWLVRRLNSFLKTEKKEIRSVIGVLDIYGFEVLTENSFEQLLINYCNEKLHQVFIELTLKQEQEEYQREGIQWQQIEYFNNVPIVNLIEGRPGVLGLLDEECLRPGMEYKFYQSRENNNNSKNKATSKSKSLGSTDFSITHYAGTVKYSIINFVEKNKDVLYGSLSAASFNSSCHVLKQCFPEGDPKFDCRKRPPTQGHQFKLSMSTLMKNLLQKQPHYIRCIKPNEQKAPKLFDKALVTKPNQILGACRKCSCQKSRLFIQTKLFRVS</sequence>
<dbReference type="Gene3D" id="1.20.58.530">
    <property type="match status" value="1"/>
</dbReference>
<feature type="compositionally biased region" description="Basic residues" evidence="8">
    <location>
        <begin position="192"/>
        <end position="210"/>
    </location>
</feature>
<name>E4X3U4_OIKDI</name>
<evidence type="ECO:0000259" key="9">
    <source>
        <dbReference type="PROSITE" id="PS51456"/>
    </source>
</evidence>
<dbReference type="InterPro" id="IPR027417">
    <property type="entry name" value="P-loop_NTPase"/>
</dbReference>
<reference evidence="10" key="1">
    <citation type="journal article" date="2010" name="Science">
        <title>Plasticity of animal genome architecture unmasked by rapid evolution of a pelagic tunicate.</title>
        <authorList>
            <person name="Denoeud F."/>
            <person name="Henriet S."/>
            <person name="Mungpakdee S."/>
            <person name="Aury J.M."/>
            <person name="Da Silva C."/>
            <person name="Brinkmann H."/>
            <person name="Mikhaleva J."/>
            <person name="Olsen L.C."/>
            <person name="Jubin C."/>
            <person name="Canestro C."/>
            <person name="Bouquet J.M."/>
            <person name="Danks G."/>
            <person name="Poulain J."/>
            <person name="Campsteijn C."/>
            <person name="Adamski M."/>
            <person name="Cross I."/>
            <person name="Yadetie F."/>
            <person name="Muffato M."/>
            <person name="Louis A."/>
            <person name="Butcher S."/>
            <person name="Tsagkogeorga G."/>
            <person name="Konrad A."/>
            <person name="Singh S."/>
            <person name="Jensen M.F."/>
            <person name="Cong E.H."/>
            <person name="Eikeseth-Otteraa H."/>
            <person name="Noel B."/>
            <person name="Anthouard V."/>
            <person name="Porcel B.M."/>
            <person name="Kachouri-Lafond R."/>
            <person name="Nishino A."/>
            <person name="Ugolini M."/>
            <person name="Chourrout P."/>
            <person name="Nishida H."/>
            <person name="Aasland R."/>
            <person name="Huzurbazar S."/>
            <person name="Westhof E."/>
            <person name="Delsuc F."/>
            <person name="Lehrach H."/>
            <person name="Reinhardt R."/>
            <person name="Weissenbach J."/>
            <person name="Roy S.W."/>
            <person name="Artiguenave F."/>
            <person name="Postlethwait J.H."/>
            <person name="Manak J.R."/>
            <person name="Thompson E.M."/>
            <person name="Jaillon O."/>
            <person name="Du Pasquier L."/>
            <person name="Boudinot P."/>
            <person name="Liberles D.A."/>
            <person name="Volff J.N."/>
            <person name="Philippe H."/>
            <person name="Lenhard B."/>
            <person name="Roest Crollius H."/>
            <person name="Wincker P."/>
            <person name="Chourrout D."/>
        </authorList>
    </citation>
    <scope>NUCLEOTIDE SEQUENCE [LARGE SCALE GENOMIC DNA]</scope>
</reference>
<accession>E4X3U4</accession>
<keyword evidence="6 7" id="KW-0009">Actin-binding</keyword>
<dbReference type="GO" id="GO:0005737">
    <property type="term" value="C:cytoplasm"/>
    <property type="evidence" value="ECO:0007669"/>
    <property type="project" value="TreeGrafter"/>
</dbReference>
<evidence type="ECO:0000256" key="6">
    <source>
        <dbReference type="ARBA" id="ARBA00023203"/>
    </source>
</evidence>
<evidence type="ECO:0000313" key="10">
    <source>
        <dbReference type="EMBL" id="CBY23732.1"/>
    </source>
</evidence>
<organism evidence="10">
    <name type="scientific">Oikopleura dioica</name>
    <name type="common">Tunicate</name>
    <dbReference type="NCBI Taxonomy" id="34765"/>
    <lineage>
        <taxon>Eukaryota</taxon>
        <taxon>Metazoa</taxon>
        <taxon>Chordata</taxon>
        <taxon>Tunicata</taxon>
        <taxon>Appendicularia</taxon>
        <taxon>Copelata</taxon>
        <taxon>Oikopleuridae</taxon>
        <taxon>Oikopleura</taxon>
    </lineage>
</organism>
<dbReference type="Gene3D" id="1.10.10.820">
    <property type="match status" value="1"/>
</dbReference>
<dbReference type="GO" id="GO:0005886">
    <property type="term" value="C:plasma membrane"/>
    <property type="evidence" value="ECO:0007669"/>
    <property type="project" value="TreeGrafter"/>
</dbReference>
<feature type="region of interest" description="Disordered" evidence="8">
    <location>
        <begin position="27"/>
        <end position="210"/>
    </location>
</feature>
<proteinExistence type="inferred from homology"/>
<gene>
    <name evidence="10" type="ORF">GSOID_T00001054001</name>
</gene>
<dbReference type="Gene3D" id="1.20.120.720">
    <property type="entry name" value="Myosin VI head, motor domain, U50 subdomain"/>
    <property type="match status" value="1"/>
</dbReference>
<feature type="compositionally biased region" description="Basic and acidic residues" evidence="8">
    <location>
        <begin position="88"/>
        <end position="100"/>
    </location>
</feature>
<feature type="domain" description="Myosin motor" evidence="9">
    <location>
        <begin position="216"/>
        <end position="747"/>
    </location>
</feature>
<dbReference type="PRINTS" id="PR00193">
    <property type="entry name" value="MYOSINHEAVY"/>
</dbReference>
<evidence type="ECO:0000313" key="11">
    <source>
        <dbReference type="Proteomes" id="UP000001307"/>
    </source>
</evidence>
<dbReference type="AlphaFoldDB" id="E4X3U4"/>
<dbReference type="InParanoid" id="E4X3U4"/>
<dbReference type="GO" id="GO:0051015">
    <property type="term" value="F:actin filament binding"/>
    <property type="evidence" value="ECO:0007669"/>
    <property type="project" value="TreeGrafter"/>
</dbReference>
<dbReference type="GO" id="GO:0030048">
    <property type="term" value="P:actin filament-based movement"/>
    <property type="evidence" value="ECO:0007669"/>
    <property type="project" value="TreeGrafter"/>
</dbReference>
<dbReference type="Proteomes" id="UP000001307">
    <property type="component" value="Unassembled WGS sequence"/>
</dbReference>
<evidence type="ECO:0000256" key="5">
    <source>
        <dbReference type="ARBA" id="ARBA00023175"/>
    </source>
</evidence>
<protein>
    <recommendedName>
        <fullName evidence="9">Myosin motor domain-containing protein</fullName>
    </recommendedName>
</protein>
<dbReference type="InterPro" id="IPR036961">
    <property type="entry name" value="Kinesin_motor_dom_sf"/>
</dbReference>
<dbReference type="SUPFAM" id="SSF52540">
    <property type="entry name" value="P-loop containing nucleoside triphosphate hydrolases"/>
    <property type="match status" value="1"/>
</dbReference>
<evidence type="ECO:0000256" key="7">
    <source>
        <dbReference type="PROSITE-ProRule" id="PRU00782"/>
    </source>
</evidence>
<dbReference type="PROSITE" id="PS51456">
    <property type="entry name" value="MYOSIN_MOTOR"/>
    <property type="match status" value="1"/>
</dbReference>
<evidence type="ECO:0000256" key="8">
    <source>
        <dbReference type="SAM" id="MobiDB-lite"/>
    </source>
</evidence>
<dbReference type="GO" id="GO:0016459">
    <property type="term" value="C:myosin complex"/>
    <property type="evidence" value="ECO:0007669"/>
    <property type="project" value="UniProtKB-KW"/>
</dbReference>
<dbReference type="PANTHER" id="PTHR13140:SF679">
    <property type="entry name" value="UNCONVENTIONAL MYOSIN IC"/>
    <property type="match status" value="1"/>
</dbReference>
<feature type="compositionally biased region" description="Basic and acidic residues" evidence="8">
    <location>
        <begin position="107"/>
        <end position="124"/>
    </location>
</feature>
<dbReference type="GO" id="GO:0005902">
    <property type="term" value="C:microvillus"/>
    <property type="evidence" value="ECO:0007669"/>
    <property type="project" value="TreeGrafter"/>
</dbReference>
<keyword evidence="4 7" id="KW-0518">Myosin</keyword>
<dbReference type="GO" id="GO:0006897">
    <property type="term" value="P:endocytosis"/>
    <property type="evidence" value="ECO:0007669"/>
    <property type="project" value="TreeGrafter"/>
</dbReference>
<dbReference type="OrthoDB" id="6108017at2759"/>
<keyword evidence="11" id="KW-1185">Reference proteome</keyword>
<dbReference type="GO" id="GO:0007015">
    <property type="term" value="P:actin filament organization"/>
    <property type="evidence" value="ECO:0007669"/>
    <property type="project" value="TreeGrafter"/>
</dbReference>
<dbReference type="SMART" id="SM00242">
    <property type="entry name" value="MYSc"/>
    <property type="match status" value="1"/>
</dbReference>
<evidence type="ECO:0000256" key="4">
    <source>
        <dbReference type="ARBA" id="ARBA00023123"/>
    </source>
</evidence>
<dbReference type="EMBL" id="FN653024">
    <property type="protein sequence ID" value="CBY23732.1"/>
    <property type="molecule type" value="Genomic_DNA"/>
</dbReference>
<keyword evidence="3 7" id="KW-0067">ATP-binding</keyword>
<comment type="similarity">
    <text evidence="1 7">Belongs to the TRAFAC class myosin-kinesin ATPase superfamily. Myosin family.</text>
</comment>
<keyword evidence="5 7" id="KW-0505">Motor protein</keyword>
<feature type="binding site" evidence="7">
    <location>
        <begin position="256"/>
        <end position="263"/>
    </location>
    <ligand>
        <name>ATP</name>
        <dbReference type="ChEBI" id="CHEBI:30616"/>
    </ligand>
</feature>
<dbReference type="PANTHER" id="PTHR13140">
    <property type="entry name" value="MYOSIN"/>
    <property type="match status" value="1"/>
</dbReference>
<dbReference type="Gene3D" id="3.40.850.10">
    <property type="entry name" value="Kinesin motor domain"/>
    <property type="match status" value="1"/>
</dbReference>
<keyword evidence="2 7" id="KW-0547">Nucleotide-binding</keyword>
<evidence type="ECO:0000256" key="2">
    <source>
        <dbReference type="ARBA" id="ARBA00022741"/>
    </source>
</evidence>
<evidence type="ECO:0000256" key="1">
    <source>
        <dbReference type="ARBA" id="ARBA00008314"/>
    </source>
</evidence>
<dbReference type="InterPro" id="IPR001609">
    <property type="entry name" value="Myosin_head_motor_dom-like"/>
</dbReference>
<evidence type="ECO:0000256" key="3">
    <source>
        <dbReference type="ARBA" id="ARBA00022840"/>
    </source>
</evidence>
<dbReference type="Pfam" id="PF00063">
    <property type="entry name" value="Myosin_head"/>
    <property type="match status" value="1"/>
</dbReference>
<dbReference type="GO" id="GO:0005524">
    <property type="term" value="F:ATP binding"/>
    <property type="evidence" value="ECO:0007669"/>
    <property type="project" value="UniProtKB-UniRule"/>
</dbReference>